<accession>A0ABD3N2R8</accession>
<keyword evidence="3" id="KW-0472">Membrane</keyword>
<name>A0ABD3N2R8_9STRA</name>
<dbReference type="AlphaFoldDB" id="A0ABD3N2R8"/>
<feature type="domain" description="Glycosyl transferase CAP10" evidence="4">
    <location>
        <begin position="179"/>
        <end position="437"/>
    </location>
</feature>
<dbReference type="InterPro" id="IPR006598">
    <property type="entry name" value="CAP10"/>
</dbReference>
<keyword evidence="3" id="KW-1133">Transmembrane helix</keyword>
<dbReference type="Proteomes" id="UP001530315">
    <property type="component" value="Unassembled WGS sequence"/>
</dbReference>
<evidence type="ECO:0000313" key="5">
    <source>
        <dbReference type="EMBL" id="KAL3770403.1"/>
    </source>
</evidence>
<protein>
    <recommendedName>
        <fullName evidence="4">Glycosyl transferase CAP10 domain-containing protein</fullName>
    </recommendedName>
</protein>
<dbReference type="PANTHER" id="PTHR12203">
    <property type="entry name" value="KDEL LYS-ASP-GLU-LEU CONTAINING - RELATED"/>
    <property type="match status" value="1"/>
</dbReference>
<dbReference type="PANTHER" id="PTHR12203:SF35">
    <property type="entry name" value="PROTEIN O-GLUCOSYLTRANSFERASE 1"/>
    <property type="match status" value="1"/>
</dbReference>
<keyword evidence="3" id="KW-0812">Transmembrane</keyword>
<keyword evidence="2" id="KW-0808">Transferase</keyword>
<organism evidence="5 6">
    <name type="scientific">Stephanodiscus triporus</name>
    <dbReference type="NCBI Taxonomy" id="2934178"/>
    <lineage>
        <taxon>Eukaryota</taxon>
        <taxon>Sar</taxon>
        <taxon>Stramenopiles</taxon>
        <taxon>Ochrophyta</taxon>
        <taxon>Bacillariophyta</taxon>
        <taxon>Coscinodiscophyceae</taxon>
        <taxon>Thalassiosirophycidae</taxon>
        <taxon>Stephanodiscales</taxon>
        <taxon>Stephanodiscaceae</taxon>
        <taxon>Stephanodiscus</taxon>
    </lineage>
</organism>
<dbReference type="GO" id="GO:0016740">
    <property type="term" value="F:transferase activity"/>
    <property type="evidence" value="ECO:0007669"/>
    <property type="project" value="UniProtKB-KW"/>
</dbReference>
<keyword evidence="6" id="KW-1185">Reference proteome</keyword>
<evidence type="ECO:0000259" key="4">
    <source>
        <dbReference type="SMART" id="SM00672"/>
    </source>
</evidence>
<comment type="similarity">
    <text evidence="1">Belongs to the glycosyltransferase 90 family.</text>
</comment>
<evidence type="ECO:0000256" key="1">
    <source>
        <dbReference type="ARBA" id="ARBA00010118"/>
    </source>
</evidence>
<evidence type="ECO:0000256" key="2">
    <source>
        <dbReference type="ARBA" id="ARBA00022679"/>
    </source>
</evidence>
<gene>
    <name evidence="5" type="ORF">ACHAW5_002320</name>
</gene>
<evidence type="ECO:0000313" key="6">
    <source>
        <dbReference type="Proteomes" id="UP001530315"/>
    </source>
</evidence>
<dbReference type="InterPro" id="IPR051091">
    <property type="entry name" value="O-Glucosyltr/Glycosyltrsf_90"/>
</dbReference>
<evidence type="ECO:0000256" key="3">
    <source>
        <dbReference type="SAM" id="Phobius"/>
    </source>
</evidence>
<proteinExistence type="inferred from homology"/>
<dbReference type="Pfam" id="PF05686">
    <property type="entry name" value="Glyco_transf_90"/>
    <property type="match status" value="1"/>
</dbReference>
<dbReference type="SMART" id="SM00672">
    <property type="entry name" value="CAP10"/>
    <property type="match status" value="1"/>
</dbReference>
<dbReference type="EMBL" id="JALLAZ020001630">
    <property type="protein sequence ID" value="KAL3770403.1"/>
    <property type="molecule type" value="Genomic_DNA"/>
</dbReference>
<comment type="caution">
    <text evidence="5">The sequence shown here is derived from an EMBL/GenBank/DDBJ whole genome shotgun (WGS) entry which is preliminary data.</text>
</comment>
<reference evidence="5 6" key="1">
    <citation type="submission" date="2024-10" db="EMBL/GenBank/DDBJ databases">
        <title>Updated reference genomes for cyclostephanoid diatoms.</title>
        <authorList>
            <person name="Roberts W.R."/>
            <person name="Alverson A.J."/>
        </authorList>
    </citation>
    <scope>NUCLEOTIDE SEQUENCE [LARGE SCALE GENOMIC DNA]</scope>
    <source>
        <strain evidence="5 6">AJA276-08</strain>
    </source>
</reference>
<sequence length="471" mass="53778">MPVYIRHLPRSASGVRGHSAESADQGGLYSLTPSALPTDNDSSMKFVIASFLSVIIVIFFFPDKIRSLPIFDLSVPVHYRSTISSKTAAILRRNGFIADFTRALQPMNTTHLSTNWPPPDGVFYIPFILRNGRLQCPPNLEEIQSINQLTRERSRYLIDMMRTALDSRWQTTGQVRHQTLPFLAFIADQNGCDVSERSNAFAYPRFSWSVPATKFGVDWCNAFSLPGYSNWASFRNENETSWDSKLASNWRKYPWSSKKNKALWRGSTTCPPSFMGAKLNETPRGKLVQMGMKNPDLIDSAFVNFVNFFKDKKDELRNQTNVAIKRMPFEKQMAYKAIIDIDGNNWSSRFASLLCINSVVIKIDPDYIEYFFRELKPMVHYVPASLDNITQVVAYVLHKDNGGEMKDIVNAANLWCRKSMTGDAMARDLMFQHKEYETEFTNYMASNSIDMESMVSFLHPNDFVNCGSNMD</sequence>
<feature type="transmembrane region" description="Helical" evidence="3">
    <location>
        <begin position="43"/>
        <end position="61"/>
    </location>
</feature>